<evidence type="ECO:0000313" key="8">
    <source>
        <dbReference type="Proteomes" id="UP000008370"/>
    </source>
</evidence>
<evidence type="ECO:0008006" key="9">
    <source>
        <dbReference type="Google" id="ProtNLM"/>
    </source>
</evidence>
<dbReference type="EMBL" id="JH930473">
    <property type="protein sequence ID" value="EKM54205.1"/>
    <property type="molecule type" value="Genomic_DNA"/>
</dbReference>
<evidence type="ECO:0000256" key="4">
    <source>
        <dbReference type="ARBA" id="ARBA00023136"/>
    </source>
</evidence>
<gene>
    <name evidence="7" type="ORF">PHACADRAFT_174704</name>
</gene>
<dbReference type="GO" id="GO:0046872">
    <property type="term" value="F:metal ion binding"/>
    <property type="evidence" value="ECO:0007669"/>
    <property type="project" value="UniProtKB-KW"/>
</dbReference>
<feature type="binding site" evidence="5">
    <location>
        <position position="500"/>
    </location>
    <ligand>
        <name>Zn(2+)</name>
        <dbReference type="ChEBI" id="CHEBI:29105"/>
    </ligand>
</feature>
<keyword evidence="5" id="KW-0479">Metal-binding</keyword>
<feature type="transmembrane region" description="Helical" evidence="6">
    <location>
        <begin position="494"/>
        <end position="513"/>
    </location>
</feature>
<feature type="transmembrane region" description="Helical" evidence="6">
    <location>
        <begin position="455"/>
        <end position="474"/>
    </location>
</feature>
<dbReference type="RefSeq" id="XP_007396904.1">
    <property type="nucleotide sequence ID" value="XM_007396842.1"/>
</dbReference>
<dbReference type="STRING" id="650164.K5W4Y8"/>
<dbReference type="InParanoid" id="K5W4Y8"/>
<reference evidence="7 8" key="1">
    <citation type="journal article" date="2012" name="BMC Genomics">
        <title>Comparative genomics of the white-rot fungi, Phanerochaete carnosa and P. chrysosporium, to elucidate the genetic basis of the distinct wood types they colonize.</title>
        <authorList>
            <person name="Suzuki H."/>
            <person name="MacDonald J."/>
            <person name="Syed K."/>
            <person name="Salamov A."/>
            <person name="Hori C."/>
            <person name="Aerts A."/>
            <person name="Henrissat B."/>
            <person name="Wiebenga A."/>
            <person name="vanKuyk P.A."/>
            <person name="Barry K."/>
            <person name="Lindquist E."/>
            <person name="LaButti K."/>
            <person name="Lapidus A."/>
            <person name="Lucas S."/>
            <person name="Coutinho P."/>
            <person name="Gong Y."/>
            <person name="Samejima M."/>
            <person name="Mahadevan R."/>
            <person name="Abou-Zaid M."/>
            <person name="de Vries R.P."/>
            <person name="Igarashi K."/>
            <person name="Yadav J.S."/>
            <person name="Grigoriev I.V."/>
            <person name="Master E.R."/>
        </authorList>
    </citation>
    <scope>NUCLEOTIDE SEQUENCE [LARGE SCALE GENOMIC DNA]</scope>
    <source>
        <strain evidence="7 8">HHB-10118-sp</strain>
    </source>
</reference>
<feature type="transmembrane region" description="Helical" evidence="6">
    <location>
        <begin position="397"/>
        <end position="414"/>
    </location>
</feature>
<dbReference type="Proteomes" id="UP000008370">
    <property type="component" value="Unassembled WGS sequence"/>
</dbReference>
<keyword evidence="4 6" id="KW-0472">Membrane</keyword>
<sequence length="528" mass="59323">MATIVEAATVFQTPVPPQPRPARPRLSTSYADKQHDRSLCQPLSPSMNALDLSFGSPLPVLATLRLHVLSYLADLEAHLALLESPISAESLKTRSESTVEEARTWVATALEMLSNIRTDVCSHLPEFYVETPTVEGFVKSHIPDMSGMRSRLEDVRTSFTDIDFHSPLEYIPTLSENLHSLQSHLSSVDLPQSLCDSVSYLKPHATLSELLDKVMASEFVSRVSSDIRGGEDALEKAAIDVTRAMRRSLNGSRLIHYVDLPERWRNNRFVTRGYRFIPLQQWPLIIMSVFALHNETVNIHTHLIPFSLWSLNLIPLNPFAADVKLESELPELAFTAFALLCLFTSTIWHTMAGCAHPKGMELCARVDYVGIGWLISATVGTIVYYGFQGHDDARNNFLVLCFINGFLGSVFPFMDWFNDLKYRNYRILFFLTLAFSVLAPLTHLSYLYSTWQMLAFIRPLVPSLLAYIAGFVFYATHFPECVLARPGETHWLDWLGGGSHAIWHVCIVLAIALHRHAMDSMKAGVSAV</sequence>
<feature type="transmembrane region" description="Helical" evidence="6">
    <location>
        <begin position="426"/>
        <end position="448"/>
    </location>
</feature>
<feature type="transmembrane region" description="Helical" evidence="6">
    <location>
        <begin position="332"/>
        <end position="348"/>
    </location>
</feature>
<dbReference type="KEGG" id="pco:PHACADRAFT_174704"/>
<feature type="transmembrane region" description="Helical" evidence="6">
    <location>
        <begin position="368"/>
        <end position="385"/>
    </location>
</feature>
<protein>
    <recommendedName>
        <fullName evidence="9">HlyIII-domain-containing protein</fullName>
    </recommendedName>
</protein>
<dbReference type="PANTHER" id="PTHR20855">
    <property type="entry name" value="ADIPOR/PROGESTIN RECEPTOR-RELATED"/>
    <property type="match status" value="1"/>
</dbReference>
<accession>K5W4Y8</accession>
<dbReference type="PANTHER" id="PTHR20855:SF97">
    <property type="entry name" value="ADIPOR-LIKE RECEPTOR IZH3-RELATED"/>
    <property type="match status" value="1"/>
</dbReference>
<dbReference type="GO" id="GO:0016020">
    <property type="term" value="C:membrane"/>
    <property type="evidence" value="ECO:0007669"/>
    <property type="project" value="UniProtKB-SubCell"/>
</dbReference>
<dbReference type="GeneID" id="18909686"/>
<dbReference type="HOGENOM" id="CLU_021163_0_0_1"/>
<evidence type="ECO:0000256" key="5">
    <source>
        <dbReference type="PIRSR" id="PIRSR604254-1"/>
    </source>
</evidence>
<keyword evidence="3 6" id="KW-1133">Transmembrane helix</keyword>
<comment type="subcellular location">
    <subcellularLocation>
        <location evidence="1">Membrane</location>
        <topology evidence="1">Multi-pass membrane protein</topology>
    </subcellularLocation>
</comment>
<evidence type="ECO:0000256" key="6">
    <source>
        <dbReference type="SAM" id="Phobius"/>
    </source>
</evidence>
<name>K5W4Y8_PHACS</name>
<dbReference type="Pfam" id="PF03006">
    <property type="entry name" value="HlyIII"/>
    <property type="match status" value="1"/>
</dbReference>
<evidence type="ECO:0000256" key="1">
    <source>
        <dbReference type="ARBA" id="ARBA00004141"/>
    </source>
</evidence>
<organism evidence="7 8">
    <name type="scientific">Phanerochaete carnosa (strain HHB-10118-sp)</name>
    <name type="common">White-rot fungus</name>
    <name type="synonym">Peniophora carnosa</name>
    <dbReference type="NCBI Taxonomy" id="650164"/>
    <lineage>
        <taxon>Eukaryota</taxon>
        <taxon>Fungi</taxon>
        <taxon>Dikarya</taxon>
        <taxon>Basidiomycota</taxon>
        <taxon>Agaricomycotina</taxon>
        <taxon>Agaricomycetes</taxon>
        <taxon>Polyporales</taxon>
        <taxon>Phanerochaetaceae</taxon>
        <taxon>Phanerochaete</taxon>
    </lineage>
</organism>
<dbReference type="GO" id="GO:0006882">
    <property type="term" value="P:intracellular zinc ion homeostasis"/>
    <property type="evidence" value="ECO:0007669"/>
    <property type="project" value="TreeGrafter"/>
</dbReference>
<keyword evidence="8" id="KW-1185">Reference proteome</keyword>
<keyword evidence="2 6" id="KW-0812">Transmembrane</keyword>
<feature type="binding site" evidence="5">
    <location>
        <position position="504"/>
    </location>
    <ligand>
        <name>Zn(2+)</name>
        <dbReference type="ChEBI" id="CHEBI:29105"/>
    </ligand>
</feature>
<feature type="binding site" evidence="5">
    <location>
        <position position="349"/>
    </location>
    <ligand>
        <name>Zn(2+)</name>
        <dbReference type="ChEBI" id="CHEBI:29105"/>
    </ligand>
</feature>
<dbReference type="OrthoDB" id="5585746at2759"/>
<dbReference type="GO" id="GO:0038023">
    <property type="term" value="F:signaling receptor activity"/>
    <property type="evidence" value="ECO:0007669"/>
    <property type="project" value="TreeGrafter"/>
</dbReference>
<evidence type="ECO:0000313" key="7">
    <source>
        <dbReference type="EMBL" id="EKM54205.1"/>
    </source>
</evidence>
<keyword evidence="5" id="KW-0862">Zinc</keyword>
<dbReference type="AlphaFoldDB" id="K5W4Y8"/>
<evidence type="ECO:0000256" key="3">
    <source>
        <dbReference type="ARBA" id="ARBA00022989"/>
    </source>
</evidence>
<dbReference type="FunCoup" id="K5W4Y8">
    <property type="interactions" value="6"/>
</dbReference>
<dbReference type="InterPro" id="IPR004254">
    <property type="entry name" value="AdipoR/HlyIII-related"/>
</dbReference>
<evidence type="ECO:0000256" key="2">
    <source>
        <dbReference type="ARBA" id="ARBA00022692"/>
    </source>
</evidence>
<proteinExistence type="predicted"/>